<dbReference type="PANTHER" id="PTHR31528">
    <property type="entry name" value="4-AMINO-5-HYDROXYMETHYL-2-METHYLPYRIMIDINE PHOSPHATE SYNTHASE THI11-RELATED"/>
    <property type="match status" value="1"/>
</dbReference>
<evidence type="ECO:0000313" key="3">
    <source>
        <dbReference type="EMBL" id="QIK71064.1"/>
    </source>
</evidence>
<reference evidence="3 4" key="1">
    <citation type="submission" date="2020-03" db="EMBL/GenBank/DDBJ databases">
        <title>Propioniciclava sp. nov., isolated from Hydrophilus acuminatus.</title>
        <authorList>
            <person name="Hyun D.-W."/>
            <person name="Bae J.-W."/>
        </authorList>
    </citation>
    <scope>NUCLEOTIDE SEQUENCE [LARGE SCALE GENOMIC DNA]</scope>
    <source>
        <strain evidence="3 4">HDW11</strain>
    </source>
</reference>
<name>A0A6G7Y2G0_9ACTN</name>
<dbReference type="SUPFAM" id="SSF53850">
    <property type="entry name" value="Periplasmic binding protein-like II"/>
    <property type="match status" value="1"/>
</dbReference>
<dbReference type="Pfam" id="PF09084">
    <property type="entry name" value="NMT1"/>
    <property type="match status" value="1"/>
</dbReference>
<dbReference type="AlphaFoldDB" id="A0A6G7Y2G0"/>
<dbReference type="PANTHER" id="PTHR31528:SF15">
    <property type="entry name" value="RIBOFLAVIN-BINDING PROTEIN RIBY"/>
    <property type="match status" value="1"/>
</dbReference>
<keyword evidence="4" id="KW-1185">Reference proteome</keyword>
<organism evidence="3 4">
    <name type="scientific">Propioniciclava coleopterorum</name>
    <dbReference type="NCBI Taxonomy" id="2714937"/>
    <lineage>
        <taxon>Bacteria</taxon>
        <taxon>Bacillati</taxon>
        <taxon>Actinomycetota</taxon>
        <taxon>Actinomycetes</taxon>
        <taxon>Propionibacteriales</taxon>
        <taxon>Propionibacteriaceae</taxon>
        <taxon>Propioniciclava</taxon>
    </lineage>
</organism>
<feature type="signal peptide" evidence="1">
    <location>
        <begin position="1"/>
        <end position="19"/>
    </location>
</feature>
<protein>
    <submittedName>
        <fullName evidence="3">ABC transporter substrate-binding protein</fullName>
    </submittedName>
</protein>
<keyword evidence="1" id="KW-0732">Signal</keyword>
<dbReference type="Proteomes" id="UP000501058">
    <property type="component" value="Chromosome"/>
</dbReference>
<proteinExistence type="predicted"/>
<feature type="chain" id="PRO_5039599128" evidence="1">
    <location>
        <begin position="20"/>
        <end position="346"/>
    </location>
</feature>
<dbReference type="KEGG" id="prv:G7070_00655"/>
<dbReference type="RefSeq" id="WP_166231013.1">
    <property type="nucleotide sequence ID" value="NZ_CP049865.1"/>
</dbReference>
<accession>A0A6G7Y2G0</accession>
<evidence type="ECO:0000313" key="4">
    <source>
        <dbReference type="Proteomes" id="UP000501058"/>
    </source>
</evidence>
<dbReference type="InterPro" id="IPR027939">
    <property type="entry name" value="NMT1/THI5"/>
</dbReference>
<evidence type="ECO:0000259" key="2">
    <source>
        <dbReference type="Pfam" id="PF09084"/>
    </source>
</evidence>
<dbReference type="GO" id="GO:0009228">
    <property type="term" value="P:thiamine biosynthetic process"/>
    <property type="evidence" value="ECO:0007669"/>
    <property type="project" value="InterPro"/>
</dbReference>
<dbReference type="PROSITE" id="PS51318">
    <property type="entry name" value="TAT"/>
    <property type="match status" value="1"/>
</dbReference>
<dbReference type="EMBL" id="CP049865">
    <property type="protein sequence ID" value="QIK71064.1"/>
    <property type="molecule type" value="Genomic_DNA"/>
</dbReference>
<dbReference type="PROSITE" id="PS51257">
    <property type="entry name" value="PROKAR_LIPOPROTEIN"/>
    <property type="match status" value="1"/>
</dbReference>
<dbReference type="Gene3D" id="3.40.190.10">
    <property type="entry name" value="Periplasmic binding protein-like II"/>
    <property type="match status" value="2"/>
</dbReference>
<sequence>MSISRKGFLAGLGATVALAAAGCSTGPTAAPAPTGGSTAGAAPTPVTLMLNWYPYGEHAGFYYGVEKGIFARHGIDLKIQAGQGSTKTVQAVGGNQVMFGWADTPAVLSNIDKGVKARSVGVFLQTTPSSVQLFEEKGVKTPADLKGKTIAVSAGDAPTVMFPTYLKKAGLQPTDVQTQNLDAAGKISAVLAGQVDGLIGFAHDQGPTIAAKSGKPMTYLRYSDVGLNYFSNGLIVNPETISSKPELVKAMVAATSEAYAAAAKDVDAAAKSMEGKDPQMPALPVLTQQWTETIKLLSTDATKGKAPGTNAASDWDATIKVLADAGLIGGVKPASTYFDASFQPTA</sequence>
<dbReference type="InterPro" id="IPR006311">
    <property type="entry name" value="TAT_signal"/>
</dbReference>
<feature type="domain" description="SsuA/THI5-like" evidence="2">
    <location>
        <begin position="57"/>
        <end position="267"/>
    </location>
</feature>
<gene>
    <name evidence="3" type="ORF">G7070_00655</name>
</gene>
<evidence type="ECO:0000256" key="1">
    <source>
        <dbReference type="SAM" id="SignalP"/>
    </source>
</evidence>
<dbReference type="InterPro" id="IPR015168">
    <property type="entry name" value="SsuA/THI5"/>
</dbReference>